<dbReference type="EMBL" id="MCGO01000014">
    <property type="protein sequence ID" value="ORY47350.1"/>
    <property type="molecule type" value="Genomic_DNA"/>
</dbReference>
<dbReference type="GO" id="GO:0005829">
    <property type="term" value="C:cytosol"/>
    <property type="evidence" value="ECO:0007669"/>
    <property type="project" value="GOC"/>
</dbReference>
<evidence type="ECO:0000313" key="9">
    <source>
        <dbReference type="EMBL" id="ORY47350.1"/>
    </source>
</evidence>
<dbReference type="Pfam" id="PF03127">
    <property type="entry name" value="GAT"/>
    <property type="match status" value="1"/>
</dbReference>
<feature type="domain" description="GAE" evidence="8">
    <location>
        <begin position="454"/>
        <end position="574"/>
    </location>
</feature>
<evidence type="ECO:0000313" key="10">
    <source>
        <dbReference type="Proteomes" id="UP000193642"/>
    </source>
</evidence>
<evidence type="ECO:0000256" key="2">
    <source>
        <dbReference type="ARBA" id="ARBA00022448"/>
    </source>
</evidence>
<dbReference type="SUPFAM" id="SSF89009">
    <property type="entry name" value="GAT-like domain"/>
    <property type="match status" value="1"/>
</dbReference>
<dbReference type="InterPro" id="IPR038425">
    <property type="entry name" value="GAT_sf"/>
</dbReference>
<dbReference type="SMART" id="SM00809">
    <property type="entry name" value="Alpha_adaptinC2"/>
    <property type="match status" value="1"/>
</dbReference>
<dbReference type="SMART" id="SM00288">
    <property type="entry name" value="VHS"/>
    <property type="match status" value="1"/>
</dbReference>
<organism evidence="9 10">
    <name type="scientific">Rhizoclosmatium globosum</name>
    <dbReference type="NCBI Taxonomy" id="329046"/>
    <lineage>
        <taxon>Eukaryota</taxon>
        <taxon>Fungi</taxon>
        <taxon>Fungi incertae sedis</taxon>
        <taxon>Chytridiomycota</taxon>
        <taxon>Chytridiomycota incertae sedis</taxon>
        <taxon>Chytridiomycetes</taxon>
        <taxon>Chytridiales</taxon>
        <taxon>Chytriomycetaceae</taxon>
        <taxon>Rhizoclosmatium</taxon>
    </lineage>
</organism>
<evidence type="ECO:0000256" key="5">
    <source>
        <dbReference type="ARBA" id="ARBA00053552"/>
    </source>
</evidence>
<comment type="subcellular location">
    <subcellularLocation>
        <location evidence="1">Golgi apparatus</location>
        <location evidence="1">trans-Golgi network</location>
    </subcellularLocation>
</comment>
<dbReference type="Pfam" id="PF00790">
    <property type="entry name" value="VHS"/>
    <property type="match status" value="1"/>
</dbReference>
<dbReference type="InterPro" id="IPR013041">
    <property type="entry name" value="Clathrin_app_Ig-like_sf"/>
</dbReference>
<comment type="function">
    <text evidence="5">May play a role in the regulation of membrane traffic through the trans-Golgi network.</text>
</comment>
<dbReference type="OrthoDB" id="2018246at2759"/>
<keyword evidence="10" id="KW-1185">Reference proteome</keyword>
<keyword evidence="3" id="KW-0653">Protein transport</keyword>
<accession>A0A1Y2CK29</accession>
<dbReference type="FunFam" id="1.25.40.90:FF:000008">
    <property type="entry name" value="VHS domain protein"/>
    <property type="match status" value="1"/>
</dbReference>
<dbReference type="InterPro" id="IPR052653">
    <property type="entry name" value="ARF-binding"/>
</dbReference>
<evidence type="ECO:0000256" key="6">
    <source>
        <dbReference type="SAM" id="MobiDB-lite"/>
    </source>
</evidence>
<dbReference type="PROSITE" id="PS50179">
    <property type="entry name" value="VHS"/>
    <property type="match status" value="1"/>
</dbReference>
<protein>
    <submittedName>
        <fullName evidence="9">VHS-domain-containing protein</fullName>
    </submittedName>
</protein>
<feature type="region of interest" description="Disordered" evidence="6">
    <location>
        <begin position="298"/>
        <end position="324"/>
    </location>
</feature>
<dbReference type="PROSITE" id="PS50180">
    <property type="entry name" value="GAE"/>
    <property type="match status" value="1"/>
</dbReference>
<evidence type="ECO:0000256" key="3">
    <source>
        <dbReference type="ARBA" id="ARBA00022927"/>
    </source>
</evidence>
<dbReference type="Gene3D" id="1.25.40.90">
    <property type="match status" value="1"/>
</dbReference>
<dbReference type="SUPFAM" id="SSF48464">
    <property type="entry name" value="ENTH/VHS domain"/>
    <property type="match status" value="1"/>
</dbReference>
<dbReference type="InterPro" id="IPR008942">
    <property type="entry name" value="ENTH_VHS"/>
</dbReference>
<dbReference type="AlphaFoldDB" id="A0A1Y2CK29"/>
<dbReference type="GO" id="GO:0006895">
    <property type="term" value="P:Golgi to endosome transport"/>
    <property type="evidence" value="ECO:0007669"/>
    <property type="project" value="TreeGrafter"/>
</dbReference>
<dbReference type="Gene3D" id="2.60.40.1230">
    <property type="match status" value="1"/>
</dbReference>
<keyword evidence="2" id="KW-0813">Transport</keyword>
<dbReference type="Pfam" id="PF02883">
    <property type="entry name" value="Alpha_adaptinC2"/>
    <property type="match status" value="1"/>
</dbReference>
<dbReference type="SUPFAM" id="SSF49348">
    <property type="entry name" value="Clathrin adaptor appendage domain"/>
    <property type="match status" value="1"/>
</dbReference>
<sequence length="574" mass="61314">MSRAVTTLLSAAGQAVATLDAQLSDAISGATTPKSGVGAAGATSSVVVGKVASLVDDAVAHSSLNLDAALRPERGRLHVLKYVNQRYDTIAALNSIGMMESDRHRPPQFRHETVALNALGLLDMLVKNCGYPFHLIIASKEFLNELVKRFPEKPTTGNVIQIRILELIQQWNSTLCVHSRYREDFKHITDMYRLLSYKGTSGRHKSAQSRIQSLISNGEQEERMERLLLINDYINTTLENYTKFRTGQSFSKPHLPSPQNSHPPASSPVVSPATGAISLIDFDDTTIPASSPFSVGNFQIPATTTSGPSSVPPPSGPSGLGDLKDLDFFGSSARVQQPLQQPTLLGGSNLGGFGGLNAIPVMGPGFGTPLAALQKPLTTSPSFGGAPPLTAAPIGGILPPQAQQPQPVLSSVNLLNQSLDMSFGKNTGTPVNTPVVAAAPPSLISPLQNLSLSSEPKDVKLFNKNGLQIKLKYTRDSPTSIQATATFINTTPVSFEQLVFQVAVPKAMQLTMQPLSGTTVPPLNQAQVTQALKIVNPTSCTDQVNMQDALKIRFKVSYDLNGADVEESGEYVFQ</sequence>
<evidence type="ECO:0000259" key="7">
    <source>
        <dbReference type="PROSITE" id="PS50179"/>
    </source>
</evidence>
<dbReference type="PANTHER" id="PTHR47180:SF1">
    <property type="entry name" value="ADP-RIBOSYLATION FACTOR-BINDING PROTEIN GGA1-RELATED"/>
    <property type="match status" value="1"/>
</dbReference>
<dbReference type="Gene3D" id="1.20.58.160">
    <property type="match status" value="1"/>
</dbReference>
<dbReference type="GO" id="GO:0006896">
    <property type="term" value="P:Golgi to vacuole transport"/>
    <property type="evidence" value="ECO:0007669"/>
    <property type="project" value="UniProtKB-ARBA"/>
</dbReference>
<comment type="caution">
    <text evidence="9">The sequence shown here is derived from an EMBL/GenBank/DDBJ whole genome shotgun (WGS) entry which is preliminary data.</text>
</comment>
<dbReference type="Proteomes" id="UP000193642">
    <property type="component" value="Unassembled WGS sequence"/>
</dbReference>
<dbReference type="STRING" id="329046.A0A1Y2CK29"/>
<feature type="domain" description="VHS" evidence="7">
    <location>
        <begin position="103"/>
        <end position="203"/>
    </location>
</feature>
<reference evidence="9 10" key="1">
    <citation type="submission" date="2016-07" db="EMBL/GenBank/DDBJ databases">
        <title>Pervasive Adenine N6-methylation of Active Genes in Fungi.</title>
        <authorList>
            <consortium name="DOE Joint Genome Institute"/>
            <person name="Mondo S.J."/>
            <person name="Dannebaum R.O."/>
            <person name="Kuo R.C."/>
            <person name="Labutti K."/>
            <person name="Haridas S."/>
            <person name="Kuo A."/>
            <person name="Salamov A."/>
            <person name="Ahrendt S.R."/>
            <person name="Lipzen A."/>
            <person name="Sullivan W."/>
            <person name="Andreopoulos W.B."/>
            <person name="Clum A."/>
            <person name="Lindquist E."/>
            <person name="Daum C."/>
            <person name="Ramamoorthy G.K."/>
            <person name="Gryganskyi A."/>
            <person name="Culley D."/>
            <person name="Magnuson J.K."/>
            <person name="James T.Y."/>
            <person name="O'Malley M.A."/>
            <person name="Stajich J.E."/>
            <person name="Spatafora J.W."/>
            <person name="Visel A."/>
            <person name="Grigoriev I.V."/>
        </authorList>
    </citation>
    <scope>NUCLEOTIDE SEQUENCE [LARGE SCALE GENOMIC DNA]</scope>
    <source>
        <strain evidence="9 10">JEL800</strain>
    </source>
</reference>
<evidence type="ECO:0000256" key="1">
    <source>
        <dbReference type="ARBA" id="ARBA00004601"/>
    </source>
</evidence>
<name>A0A1Y2CK29_9FUNG</name>
<dbReference type="GO" id="GO:0035091">
    <property type="term" value="F:phosphatidylinositol binding"/>
    <property type="evidence" value="ECO:0007669"/>
    <property type="project" value="InterPro"/>
</dbReference>
<gene>
    <name evidence="9" type="ORF">BCR33DRAFT_736172</name>
</gene>
<dbReference type="PANTHER" id="PTHR47180">
    <property type="entry name" value="ADP-RIBOSYLATION FACTOR-BINDING PROTEIN GGA1-RELATED"/>
    <property type="match status" value="1"/>
</dbReference>
<dbReference type="InterPro" id="IPR002014">
    <property type="entry name" value="VHS_dom"/>
</dbReference>
<evidence type="ECO:0000256" key="4">
    <source>
        <dbReference type="ARBA" id="ARBA00023034"/>
    </source>
</evidence>
<dbReference type="InterPro" id="IPR008153">
    <property type="entry name" value="GAE_dom"/>
</dbReference>
<keyword evidence="4" id="KW-0333">Golgi apparatus</keyword>
<proteinExistence type="predicted"/>
<dbReference type="InterPro" id="IPR008152">
    <property type="entry name" value="Clathrin_a/b/g-adaptin_app_Ig"/>
</dbReference>
<dbReference type="GO" id="GO:0005802">
    <property type="term" value="C:trans-Golgi network"/>
    <property type="evidence" value="ECO:0007669"/>
    <property type="project" value="TreeGrafter"/>
</dbReference>
<feature type="region of interest" description="Disordered" evidence="6">
    <location>
        <begin position="247"/>
        <end position="270"/>
    </location>
</feature>
<dbReference type="GO" id="GO:0043130">
    <property type="term" value="F:ubiquitin binding"/>
    <property type="evidence" value="ECO:0007669"/>
    <property type="project" value="InterPro"/>
</dbReference>
<dbReference type="InterPro" id="IPR004152">
    <property type="entry name" value="GAT_dom"/>
</dbReference>
<evidence type="ECO:0000259" key="8">
    <source>
        <dbReference type="PROSITE" id="PS50180"/>
    </source>
</evidence>
<dbReference type="GO" id="GO:0043328">
    <property type="term" value="P:protein transport to vacuole involved in ubiquitin-dependent protein catabolic process via the multivesicular body sorting pathway"/>
    <property type="evidence" value="ECO:0007669"/>
    <property type="project" value="TreeGrafter"/>
</dbReference>